<accession>A0ABW4M7H8</accession>
<comment type="subcellular location">
    <subcellularLocation>
        <location evidence="1">Cell membrane</location>
        <topology evidence="1">Multi-pass membrane protein</topology>
    </subcellularLocation>
</comment>
<evidence type="ECO:0000256" key="5">
    <source>
        <dbReference type="ARBA" id="ARBA00023136"/>
    </source>
</evidence>
<keyword evidence="9" id="KW-1185">Reference proteome</keyword>
<dbReference type="InterPro" id="IPR033480">
    <property type="entry name" value="sCache_2"/>
</dbReference>
<keyword evidence="5 6" id="KW-0472">Membrane</keyword>
<evidence type="ECO:0000256" key="2">
    <source>
        <dbReference type="ARBA" id="ARBA00022475"/>
    </source>
</evidence>
<evidence type="ECO:0000256" key="3">
    <source>
        <dbReference type="ARBA" id="ARBA00022692"/>
    </source>
</evidence>
<reference evidence="9" key="1">
    <citation type="journal article" date="2019" name="Int. J. Syst. Evol. Microbiol.">
        <title>The Global Catalogue of Microorganisms (GCM) 10K type strain sequencing project: providing services to taxonomists for standard genome sequencing and annotation.</title>
        <authorList>
            <consortium name="The Broad Institute Genomics Platform"/>
            <consortium name="The Broad Institute Genome Sequencing Center for Infectious Disease"/>
            <person name="Wu L."/>
            <person name="Ma J."/>
        </authorList>
    </citation>
    <scope>NUCLEOTIDE SEQUENCE [LARGE SCALE GENOMIC DNA]</scope>
    <source>
        <strain evidence="9">CG52</strain>
    </source>
</reference>
<dbReference type="SMART" id="SM01049">
    <property type="entry name" value="Cache_2"/>
    <property type="match status" value="1"/>
</dbReference>
<evidence type="ECO:0000256" key="6">
    <source>
        <dbReference type="SAM" id="Phobius"/>
    </source>
</evidence>
<gene>
    <name evidence="8" type="ORF">ACFSE1_17625</name>
</gene>
<dbReference type="RefSeq" id="WP_377404314.1">
    <property type="nucleotide sequence ID" value="NZ_JBHUEQ010000033.1"/>
</dbReference>
<keyword evidence="3 6" id="KW-0812">Transmembrane</keyword>
<sequence length="230" mass="25443">MKRLSIPTQLAILVGGLIFAFSIAAFLQIRSSSDAIYKQRYELLRTEVETGMSVLQAFYEREKSGELTREQAQKQAYALITKMRFEPDGYFFAYDFDVVMVLHPNPKLVGVSSKGKPDSAGFAYRDEIVRVARAGGGYVEFLGPKPNVGQNDYVFPKTSYNKVFEPWSIVLSTGLYTDDLAAEIRATTIKVLSAGLIILLFAVLVAYVIIRGITRPLSAIHDALGAVADE</sequence>
<dbReference type="EMBL" id="JBHUEQ010000033">
    <property type="protein sequence ID" value="MFD1747295.1"/>
    <property type="molecule type" value="Genomic_DNA"/>
</dbReference>
<evidence type="ECO:0000313" key="8">
    <source>
        <dbReference type="EMBL" id="MFD1747295.1"/>
    </source>
</evidence>
<evidence type="ECO:0000259" key="7">
    <source>
        <dbReference type="SMART" id="SM01049"/>
    </source>
</evidence>
<feature type="non-terminal residue" evidence="8">
    <location>
        <position position="230"/>
    </location>
</feature>
<comment type="caution">
    <text evidence="8">The sequence shown here is derived from an EMBL/GenBank/DDBJ whole genome shotgun (WGS) entry which is preliminary data.</text>
</comment>
<keyword evidence="2" id="KW-1003">Cell membrane</keyword>
<evidence type="ECO:0000313" key="9">
    <source>
        <dbReference type="Proteomes" id="UP001597322"/>
    </source>
</evidence>
<feature type="transmembrane region" description="Helical" evidence="6">
    <location>
        <begin position="191"/>
        <end position="210"/>
    </location>
</feature>
<evidence type="ECO:0000256" key="4">
    <source>
        <dbReference type="ARBA" id="ARBA00022989"/>
    </source>
</evidence>
<dbReference type="Gene3D" id="3.30.450.20">
    <property type="entry name" value="PAS domain"/>
    <property type="match status" value="1"/>
</dbReference>
<proteinExistence type="predicted"/>
<keyword evidence="4 6" id="KW-1133">Transmembrane helix</keyword>
<evidence type="ECO:0000256" key="1">
    <source>
        <dbReference type="ARBA" id="ARBA00004651"/>
    </source>
</evidence>
<organism evidence="8 9">
    <name type="scientific">Rhizobium helianthi</name>
    <dbReference type="NCBI Taxonomy" id="1132695"/>
    <lineage>
        <taxon>Bacteria</taxon>
        <taxon>Pseudomonadati</taxon>
        <taxon>Pseudomonadota</taxon>
        <taxon>Alphaproteobacteria</taxon>
        <taxon>Hyphomicrobiales</taxon>
        <taxon>Rhizobiaceae</taxon>
        <taxon>Rhizobium/Agrobacterium group</taxon>
        <taxon>Rhizobium</taxon>
    </lineage>
</organism>
<protein>
    <submittedName>
        <fullName evidence="8">Cache domain-containing protein</fullName>
    </submittedName>
</protein>
<dbReference type="Gene3D" id="6.10.340.10">
    <property type="match status" value="1"/>
</dbReference>
<feature type="domain" description="Single Cache" evidence="7">
    <location>
        <begin position="33"/>
        <end position="126"/>
    </location>
</feature>
<name>A0ABW4M7H8_9HYPH</name>
<dbReference type="Proteomes" id="UP001597322">
    <property type="component" value="Unassembled WGS sequence"/>
</dbReference>
<dbReference type="Pfam" id="PF17200">
    <property type="entry name" value="sCache_2"/>
    <property type="match status" value="1"/>
</dbReference>